<reference evidence="5 6" key="1">
    <citation type="journal article" date="2015" name="Sci. Rep.">
        <title>The power of single molecule real-time sequencing technology in the de novo assembly of a eukaryotic genome.</title>
        <authorList>
            <person name="Sakai H."/>
            <person name="Naito K."/>
            <person name="Ogiso-Tanaka E."/>
            <person name="Takahashi Y."/>
            <person name="Iseki K."/>
            <person name="Muto C."/>
            <person name="Satou K."/>
            <person name="Teruya K."/>
            <person name="Shiroma A."/>
            <person name="Shimoji M."/>
            <person name="Hirano T."/>
            <person name="Itoh T."/>
            <person name="Kaga A."/>
            <person name="Tomooka N."/>
        </authorList>
    </citation>
    <scope>NUCLEOTIDE SEQUENCE [LARGE SCALE GENOMIC DNA]</scope>
    <source>
        <strain evidence="6">cv. Shumari</strain>
    </source>
</reference>
<dbReference type="PANTHER" id="PTHR31342">
    <property type="entry name" value="PROTEIN CHUP1, CHLOROPLASTIC"/>
    <property type="match status" value="1"/>
</dbReference>
<name>A0A0S3RYW9_PHAAN</name>
<feature type="region of interest" description="Disordered" evidence="3">
    <location>
        <begin position="467"/>
        <end position="493"/>
    </location>
</feature>
<dbReference type="InterPro" id="IPR040265">
    <property type="entry name" value="CHUP1/IPGA1-like"/>
</dbReference>
<dbReference type="GO" id="GO:0072699">
    <property type="term" value="P:protein localization to cortical microtubule cytoskeleton"/>
    <property type="evidence" value="ECO:0007669"/>
    <property type="project" value="TreeGrafter"/>
</dbReference>
<evidence type="ECO:0000256" key="2">
    <source>
        <dbReference type="SAM" id="Coils"/>
    </source>
</evidence>
<feature type="coiled-coil region" evidence="2">
    <location>
        <begin position="304"/>
        <end position="380"/>
    </location>
</feature>
<gene>
    <name evidence="5" type="primary">Vigan.04G337700</name>
    <name evidence="5" type="ORF">VIGAN_04337700</name>
</gene>
<organism evidence="5 6">
    <name type="scientific">Vigna angularis var. angularis</name>
    <dbReference type="NCBI Taxonomy" id="157739"/>
    <lineage>
        <taxon>Eukaryota</taxon>
        <taxon>Viridiplantae</taxon>
        <taxon>Streptophyta</taxon>
        <taxon>Embryophyta</taxon>
        <taxon>Tracheophyta</taxon>
        <taxon>Spermatophyta</taxon>
        <taxon>Magnoliopsida</taxon>
        <taxon>eudicotyledons</taxon>
        <taxon>Gunneridae</taxon>
        <taxon>Pentapetalae</taxon>
        <taxon>rosids</taxon>
        <taxon>fabids</taxon>
        <taxon>Fabales</taxon>
        <taxon>Fabaceae</taxon>
        <taxon>Papilionoideae</taxon>
        <taxon>50 kb inversion clade</taxon>
        <taxon>NPAAA clade</taxon>
        <taxon>indigoferoid/millettioid clade</taxon>
        <taxon>Phaseoleae</taxon>
        <taxon>Vigna</taxon>
    </lineage>
</organism>
<keyword evidence="4" id="KW-1133">Transmembrane helix</keyword>
<keyword evidence="4" id="KW-0812">Transmembrane</keyword>
<evidence type="ECO:0000256" key="3">
    <source>
        <dbReference type="SAM" id="MobiDB-lite"/>
    </source>
</evidence>
<evidence type="ECO:0000313" key="5">
    <source>
        <dbReference type="EMBL" id="BAT85790.1"/>
    </source>
</evidence>
<feature type="region of interest" description="Disordered" evidence="3">
    <location>
        <begin position="118"/>
        <end position="164"/>
    </location>
</feature>
<evidence type="ECO:0000256" key="1">
    <source>
        <dbReference type="ARBA" id="ARBA00023054"/>
    </source>
</evidence>
<sequence length="493" mass="57040">MKKKVVDSIWWCRRPPGEVKKLYHCASSSKRNPSFKSLLTQHTARIKSIYLVSSIGFFIKTKSLKLYLSLFFRMENSTSKHEVLKPVILKAGVPLAVSFAGFVYAWFVAKKSLSKTSSLSPNGASSHENDSHHDPSYEESCHSHSHSLSCMEDEGNSTTLNESVVAESSPCLEEEINGLRSRIEGMQMKELALRLQLDRYCGLKEQEMEVGEIKNMLSLETARVDFLDREISSMETQNRRLESFVAQYLRVVEQIERLKSENRMLRRKFQKLTRKSKAQTRVAKEQALKIKMEEEEILRSRDALETKVDVIGKLEDKMEEMQRDLDQLQNEKNELLKKLDTAEKSHASKIEGGDVSREEYKQVVDEVEQMKKERADEAKELIYLRWTNACLRHDLMRPHEQQHDQDKSHSELEFGRNDVVIHYDSEHELHSDPSFDEHRSGHDNSDSGSSKRTKLLERLKRWVEGSEKARVRHSVSKGRDENLVPRRKSCSSA</sequence>
<accession>A0A0S3RYW9</accession>
<keyword evidence="1 2" id="KW-0175">Coiled coil</keyword>
<dbReference type="OrthoDB" id="687739at2759"/>
<protein>
    <recommendedName>
        <fullName evidence="7">Protein CHUP1, chloroplastic</fullName>
    </recommendedName>
</protein>
<feature type="coiled-coil region" evidence="2">
    <location>
        <begin position="248"/>
        <end position="275"/>
    </location>
</feature>
<evidence type="ECO:0008006" key="7">
    <source>
        <dbReference type="Google" id="ProtNLM"/>
    </source>
</evidence>
<feature type="transmembrane region" description="Helical" evidence="4">
    <location>
        <begin position="88"/>
        <end position="109"/>
    </location>
</feature>
<evidence type="ECO:0000313" key="6">
    <source>
        <dbReference type="Proteomes" id="UP000291084"/>
    </source>
</evidence>
<feature type="compositionally biased region" description="Basic and acidic residues" evidence="3">
    <location>
        <begin position="127"/>
        <end position="142"/>
    </location>
</feature>
<dbReference type="AlphaFoldDB" id="A0A0S3RYW9"/>
<keyword evidence="6" id="KW-1185">Reference proteome</keyword>
<keyword evidence="4" id="KW-0472">Membrane</keyword>
<dbReference type="Proteomes" id="UP000291084">
    <property type="component" value="Chromosome 4"/>
</dbReference>
<dbReference type="PANTHER" id="PTHR31342:SF10">
    <property type="entry name" value="CHUP1-LIKE PROTEIN"/>
    <property type="match status" value="1"/>
</dbReference>
<feature type="region of interest" description="Disordered" evidence="3">
    <location>
        <begin position="429"/>
        <end position="453"/>
    </location>
</feature>
<feature type="compositionally biased region" description="Basic and acidic residues" evidence="3">
    <location>
        <begin position="429"/>
        <end position="445"/>
    </location>
</feature>
<proteinExistence type="predicted"/>
<dbReference type="EMBL" id="AP015037">
    <property type="protein sequence ID" value="BAT85790.1"/>
    <property type="molecule type" value="Genomic_DNA"/>
</dbReference>
<evidence type="ECO:0000256" key="4">
    <source>
        <dbReference type="SAM" id="Phobius"/>
    </source>
</evidence>
<dbReference type="GO" id="GO:0055028">
    <property type="term" value="C:cortical microtubule"/>
    <property type="evidence" value="ECO:0007669"/>
    <property type="project" value="TreeGrafter"/>
</dbReference>